<evidence type="ECO:0000256" key="1">
    <source>
        <dbReference type="SAM" id="Phobius"/>
    </source>
</evidence>
<dbReference type="KEGG" id="llp:GH975_03265"/>
<dbReference type="OrthoDB" id="5567186at2"/>
<dbReference type="EMBL" id="CP045871">
    <property type="protein sequence ID" value="QGG79638.1"/>
    <property type="molecule type" value="Genomic_DNA"/>
</dbReference>
<dbReference type="Proteomes" id="UP000388235">
    <property type="component" value="Chromosome"/>
</dbReference>
<dbReference type="RefSeq" id="WP_153713142.1">
    <property type="nucleotide sequence ID" value="NZ_CP045871.1"/>
</dbReference>
<keyword evidence="4" id="KW-1185">Reference proteome</keyword>
<keyword evidence="1" id="KW-1133">Transmembrane helix</keyword>
<feature type="transmembrane region" description="Helical" evidence="1">
    <location>
        <begin position="211"/>
        <end position="230"/>
    </location>
</feature>
<accession>A0A5Q2Q6Y7</accession>
<proteinExistence type="predicted"/>
<evidence type="ECO:0000313" key="4">
    <source>
        <dbReference type="Proteomes" id="UP000388235"/>
    </source>
</evidence>
<feature type="chain" id="PRO_5024374700" description="VPLPA-CTERM protein sorting domain-containing protein" evidence="2">
    <location>
        <begin position="22"/>
        <end position="238"/>
    </location>
</feature>
<name>A0A5Q2Q6Y7_9GAMM</name>
<feature type="signal peptide" evidence="2">
    <location>
        <begin position="1"/>
        <end position="21"/>
    </location>
</feature>
<reference evidence="3 4" key="1">
    <citation type="submission" date="2019-11" db="EMBL/GenBank/DDBJ databases">
        <authorList>
            <person name="Khan S.A."/>
            <person name="Jeon C.O."/>
            <person name="Chun B.H."/>
        </authorList>
    </citation>
    <scope>NUCLEOTIDE SEQUENCE [LARGE SCALE GENOMIC DNA]</scope>
    <source>
        <strain evidence="3 4">IMCC 1097</strain>
    </source>
</reference>
<keyword evidence="1" id="KW-0472">Membrane</keyword>
<protein>
    <recommendedName>
        <fullName evidence="5">VPLPA-CTERM protein sorting domain-containing protein</fullName>
    </recommendedName>
</protein>
<evidence type="ECO:0000256" key="2">
    <source>
        <dbReference type="SAM" id="SignalP"/>
    </source>
</evidence>
<organism evidence="3 4">
    <name type="scientific">Litorivicinus lipolyticus</name>
    <dbReference type="NCBI Taxonomy" id="418701"/>
    <lineage>
        <taxon>Bacteria</taxon>
        <taxon>Pseudomonadati</taxon>
        <taxon>Pseudomonadota</taxon>
        <taxon>Gammaproteobacteria</taxon>
        <taxon>Oceanospirillales</taxon>
        <taxon>Litorivicinaceae</taxon>
        <taxon>Litorivicinus</taxon>
    </lineage>
</organism>
<evidence type="ECO:0000313" key="3">
    <source>
        <dbReference type="EMBL" id="QGG79638.1"/>
    </source>
</evidence>
<gene>
    <name evidence="3" type="ORF">GH975_03265</name>
</gene>
<keyword evidence="2" id="KW-0732">Signal</keyword>
<keyword evidence="1" id="KW-0812">Transmembrane</keyword>
<sequence>MKIIKSMGAAALLASSVGASASMVNIDFEGLASQTAVTSINYGTETLSISNVTKVVGSGNAASEAWVYDTTTAGEDPDLTASFANSSGGSLSPGNVLIVQEDLNRAADDNGQGGFMRFDFSSSIVLQSIDVFDVRQGAVTFSLYNSVNALLVAVTNSENSDTGNSTTNNKYETVDFGGVEMSWMTVQLADSGALDNIRFDLGGSTTNISPVPLPGAVWLFGTALAGFVGVRRRRAKAA</sequence>
<evidence type="ECO:0008006" key="5">
    <source>
        <dbReference type="Google" id="ProtNLM"/>
    </source>
</evidence>
<dbReference type="AlphaFoldDB" id="A0A5Q2Q6Y7"/>